<dbReference type="Proteomes" id="UP000183687">
    <property type="component" value="Unassembled WGS sequence"/>
</dbReference>
<dbReference type="RefSeq" id="WP_057001916.1">
    <property type="nucleotide sequence ID" value="NZ_FNSH01000001.1"/>
</dbReference>
<name>A0AB38A7D9_9ACTN</name>
<dbReference type="AlphaFoldDB" id="A0AB38A7D9"/>
<organism evidence="1 2">
    <name type="scientific">Atopobium minutum</name>
    <dbReference type="NCBI Taxonomy" id="1381"/>
    <lineage>
        <taxon>Bacteria</taxon>
        <taxon>Bacillati</taxon>
        <taxon>Actinomycetota</taxon>
        <taxon>Coriobacteriia</taxon>
        <taxon>Coriobacteriales</taxon>
        <taxon>Atopobiaceae</taxon>
        <taxon>Atopobium</taxon>
    </lineage>
</organism>
<dbReference type="EMBL" id="FNSH01000001">
    <property type="protein sequence ID" value="SEB86158.1"/>
    <property type="molecule type" value="Genomic_DNA"/>
</dbReference>
<evidence type="ECO:0000313" key="2">
    <source>
        <dbReference type="Proteomes" id="UP000183687"/>
    </source>
</evidence>
<sequence>MNAKLMGVDEVCEQLNVSRAYAYKVIRKLNAEMQENGCLVVPGKVSRSFFEERFFGAEGRDAGSKVEAVAEKGGRNVG</sequence>
<comment type="caution">
    <text evidence="1">The sequence shown here is derived from an EMBL/GenBank/DDBJ whole genome shotgun (WGS) entry which is preliminary data.</text>
</comment>
<accession>A0AB38A7D9</accession>
<reference evidence="1 2" key="1">
    <citation type="submission" date="2016-10" db="EMBL/GenBank/DDBJ databases">
        <authorList>
            <person name="Varghese N."/>
            <person name="Submissions S."/>
        </authorList>
    </citation>
    <scope>NUCLEOTIDE SEQUENCE [LARGE SCALE GENOMIC DNA]</scope>
    <source>
        <strain evidence="1 2">DSM 20586</strain>
    </source>
</reference>
<proteinExistence type="predicted"/>
<protein>
    <recommendedName>
        <fullName evidence="3">DNA-binding protein</fullName>
    </recommendedName>
</protein>
<evidence type="ECO:0008006" key="3">
    <source>
        <dbReference type="Google" id="ProtNLM"/>
    </source>
</evidence>
<gene>
    <name evidence="1" type="ORF">SAMN04489746_1187</name>
</gene>
<evidence type="ECO:0000313" key="1">
    <source>
        <dbReference type="EMBL" id="SEB86158.1"/>
    </source>
</evidence>